<dbReference type="EMBL" id="SNRX01000014">
    <property type="protein sequence ID" value="KAA6301773.1"/>
    <property type="molecule type" value="Genomic_DNA"/>
</dbReference>
<dbReference type="AlphaFoldDB" id="A0A5M8P027"/>
<reference evidence="4 5" key="1">
    <citation type="submission" date="2019-03" db="EMBL/GenBank/DDBJ databases">
        <title>Single cell metagenomics reveals metabolic interactions within the superorganism composed of flagellate Streblomastix strix and complex community of Bacteroidetes bacteria on its surface.</title>
        <authorList>
            <person name="Treitli S.C."/>
            <person name="Kolisko M."/>
            <person name="Husnik F."/>
            <person name="Keeling P."/>
            <person name="Hampl V."/>
        </authorList>
    </citation>
    <scope>NUCLEOTIDE SEQUENCE [LARGE SCALE GENOMIC DNA]</scope>
    <source>
        <strain evidence="4">St1</strain>
    </source>
</reference>
<evidence type="ECO:0000259" key="3">
    <source>
        <dbReference type="PROSITE" id="PS51668"/>
    </source>
</evidence>
<name>A0A5M8P027_9BACT</name>
<dbReference type="InterPro" id="IPR036414">
    <property type="entry name" value="YaeB_N_sf"/>
</dbReference>
<feature type="domain" description="TsaA-like" evidence="3">
    <location>
        <begin position="6"/>
        <end position="137"/>
    </location>
</feature>
<keyword evidence="1" id="KW-0949">S-adenosyl-L-methionine</keyword>
<dbReference type="Gene3D" id="2.40.30.70">
    <property type="entry name" value="YaeB-like"/>
    <property type="match status" value="1"/>
</dbReference>
<dbReference type="NCBIfam" id="TIGR00104">
    <property type="entry name" value="tRNA_TsaA"/>
    <property type="match status" value="1"/>
</dbReference>
<comment type="similarity">
    <text evidence="2">Belongs to the tRNA methyltransferase O family.</text>
</comment>
<organism evidence="4 5">
    <name type="scientific">Candidatus Ordinivivax streblomastigis</name>
    <dbReference type="NCBI Taxonomy" id="2540710"/>
    <lineage>
        <taxon>Bacteria</taxon>
        <taxon>Pseudomonadati</taxon>
        <taxon>Bacteroidota</taxon>
        <taxon>Bacteroidia</taxon>
        <taxon>Bacteroidales</taxon>
        <taxon>Candidatus Ordinivivax</taxon>
    </lineage>
</organism>
<protein>
    <submittedName>
        <fullName evidence="4">tRNA (Adenine(37)-N6)-methyltransferase</fullName>
        <ecNumber evidence="4">2.1.1.-</ecNumber>
    </submittedName>
</protein>
<dbReference type="GO" id="GO:0008168">
    <property type="term" value="F:methyltransferase activity"/>
    <property type="evidence" value="ECO:0007669"/>
    <property type="project" value="UniProtKB-KW"/>
</dbReference>
<dbReference type="PANTHER" id="PTHR12818">
    <property type="entry name" value="TRNA (ADENINE(37)-N6)-METHYLTRANSFERASE"/>
    <property type="match status" value="1"/>
</dbReference>
<evidence type="ECO:0000256" key="1">
    <source>
        <dbReference type="ARBA" id="ARBA00022691"/>
    </source>
</evidence>
<dbReference type="InterPro" id="IPR036413">
    <property type="entry name" value="YaeB-like_sf"/>
</dbReference>
<dbReference type="PANTHER" id="PTHR12818:SF0">
    <property type="entry name" value="TRNA (ADENINE(37)-N6)-METHYLTRANSFERASE"/>
    <property type="match status" value="1"/>
</dbReference>
<evidence type="ECO:0000313" key="5">
    <source>
        <dbReference type="Proteomes" id="UP000324575"/>
    </source>
</evidence>
<gene>
    <name evidence="4" type="ORF">EZS26_002082</name>
</gene>
<dbReference type="GO" id="GO:0032259">
    <property type="term" value="P:methylation"/>
    <property type="evidence" value="ECO:0007669"/>
    <property type="project" value="UniProtKB-KW"/>
</dbReference>
<dbReference type="CDD" id="cd09281">
    <property type="entry name" value="UPF0066"/>
    <property type="match status" value="1"/>
</dbReference>
<comment type="caution">
    <text evidence="4">The sequence shown here is derived from an EMBL/GenBank/DDBJ whole genome shotgun (WGS) entry which is preliminary data.</text>
</comment>
<dbReference type="InterPro" id="IPR023370">
    <property type="entry name" value="TrmO-like_N"/>
</dbReference>
<keyword evidence="4" id="KW-0808">Transferase</keyword>
<dbReference type="Proteomes" id="UP000324575">
    <property type="component" value="Unassembled WGS sequence"/>
</dbReference>
<dbReference type="PROSITE" id="PS51668">
    <property type="entry name" value="TSAA_2"/>
    <property type="match status" value="1"/>
</dbReference>
<accession>A0A5M8P027</accession>
<sequence>MQQIILEPIGTIYTPHAQIDGMPVQPAGAAGVTGKAVLKKEYVEGLTDLDGFSHATLLYHFHKAEGYVLMPIPFMDTKPHGIFATRAPKRPNHIGISTVRILSIEGDTVVFDGADMLNETPLIDIKPYFPKYDSPADTKSGWLEQAAHAQCSHVRSDNRFK</sequence>
<evidence type="ECO:0000313" key="4">
    <source>
        <dbReference type="EMBL" id="KAA6301773.1"/>
    </source>
</evidence>
<dbReference type="SUPFAM" id="SSF118196">
    <property type="entry name" value="YaeB-like"/>
    <property type="match status" value="1"/>
</dbReference>
<dbReference type="InterPro" id="IPR040372">
    <property type="entry name" value="YaeB-like"/>
</dbReference>
<dbReference type="Pfam" id="PF01980">
    <property type="entry name" value="TrmO_N"/>
    <property type="match status" value="1"/>
</dbReference>
<proteinExistence type="inferred from homology"/>
<keyword evidence="4" id="KW-0489">Methyltransferase</keyword>
<evidence type="ECO:0000256" key="2">
    <source>
        <dbReference type="ARBA" id="ARBA00033753"/>
    </source>
</evidence>
<dbReference type="EC" id="2.1.1.-" evidence="4"/>